<keyword evidence="3" id="KW-0418">Kinase</keyword>
<dbReference type="InterPro" id="IPR011009">
    <property type="entry name" value="Kinase-like_dom_sf"/>
</dbReference>
<dbReference type="PROSITE" id="PS50011">
    <property type="entry name" value="PROTEIN_KINASE_DOM"/>
    <property type="match status" value="1"/>
</dbReference>
<evidence type="ECO:0000256" key="6">
    <source>
        <dbReference type="RuleBase" id="RU000304"/>
    </source>
</evidence>
<organism evidence="8 9">
    <name type="scientific">Cinchona calisaya</name>
    <dbReference type="NCBI Taxonomy" id="153742"/>
    <lineage>
        <taxon>Eukaryota</taxon>
        <taxon>Viridiplantae</taxon>
        <taxon>Streptophyta</taxon>
        <taxon>Embryophyta</taxon>
        <taxon>Tracheophyta</taxon>
        <taxon>Spermatophyta</taxon>
        <taxon>Magnoliopsida</taxon>
        <taxon>eudicotyledons</taxon>
        <taxon>Gunneridae</taxon>
        <taxon>Pentapetalae</taxon>
        <taxon>asterids</taxon>
        <taxon>lamiids</taxon>
        <taxon>Gentianales</taxon>
        <taxon>Rubiaceae</taxon>
        <taxon>Cinchonoideae</taxon>
        <taxon>Cinchoneae</taxon>
        <taxon>Cinchona</taxon>
    </lineage>
</organism>
<evidence type="ECO:0000259" key="7">
    <source>
        <dbReference type="PROSITE" id="PS50011"/>
    </source>
</evidence>
<dbReference type="EMBL" id="JBJUIK010000002">
    <property type="protein sequence ID" value="KAL3534858.1"/>
    <property type="molecule type" value="Genomic_DNA"/>
</dbReference>
<dbReference type="SMART" id="SM00220">
    <property type="entry name" value="S_TKc"/>
    <property type="match status" value="1"/>
</dbReference>
<accession>A0ABD3AUV1</accession>
<sequence length="476" mass="53112">MGWWTRGPIIGRGSSATVSLATTDSGEFLAVKSTGLSSSSLLQKERCLISQLSSAYIVKYVGCDITSENHKHIYNLLMEYVTGGTLSDKIKKEGGSLDESMIQIFAHQILQGLDYLHSNGIVHCDIKSQNVLIGKYGAKIGDFGCAKMVEEGKGIVGNSIISGTPIFMAPEVARGEEQGFAADIWSLGCTIIEMATGCNPWPDMNDPVSALYRIGYSGDVPESPWWLSNSFKEFLSKCLKRDAKERWTAKQLLEHPFFHGIGMEDNEAQFFRNSPISVLDQGFWDSVGVPESSNYSSHMVFSLSSPARRIKNLIGGVFSSPKFSNWIEDGDWITVRGTDSQEMQQISHQNQNSHHDSQLAMDPFLHSFNLEELESSNVIDDILINCLGDEICNVGSITTRLNITLSVDIAIFKEAFDFVLRILDFVIERIEIWFLLFQNFLKLVSFYCFNVFHAISLTINIQFLASFYATLCPTWG</sequence>
<evidence type="ECO:0000256" key="4">
    <source>
        <dbReference type="ARBA" id="ARBA00022840"/>
    </source>
</evidence>
<keyword evidence="2 5" id="KW-0547">Nucleotide-binding</keyword>
<dbReference type="PROSITE" id="PS00107">
    <property type="entry name" value="PROTEIN_KINASE_ATP"/>
    <property type="match status" value="1"/>
</dbReference>
<dbReference type="CDD" id="cd06606">
    <property type="entry name" value="STKc_MAPKKK"/>
    <property type="match status" value="1"/>
</dbReference>
<evidence type="ECO:0000313" key="9">
    <source>
        <dbReference type="Proteomes" id="UP001630127"/>
    </source>
</evidence>
<evidence type="ECO:0000256" key="2">
    <source>
        <dbReference type="ARBA" id="ARBA00022741"/>
    </source>
</evidence>
<dbReference type="PANTHER" id="PTHR48011:SF76">
    <property type="entry name" value="MITOGEN-ACTIVATED PROTEIN KINASE KINASE KINASE 15"/>
    <property type="match status" value="1"/>
</dbReference>
<dbReference type="InterPro" id="IPR008271">
    <property type="entry name" value="Ser/Thr_kinase_AS"/>
</dbReference>
<evidence type="ECO:0000256" key="1">
    <source>
        <dbReference type="ARBA" id="ARBA00022679"/>
    </source>
</evidence>
<feature type="domain" description="Protein kinase" evidence="7">
    <location>
        <begin position="4"/>
        <end position="258"/>
    </location>
</feature>
<comment type="similarity">
    <text evidence="6">Belongs to the protein kinase superfamily.</text>
</comment>
<dbReference type="AlphaFoldDB" id="A0ABD3AUV1"/>
<comment type="caution">
    <text evidence="8">The sequence shown here is derived from an EMBL/GenBank/DDBJ whole genome shotgun (WGS) entry which is preliminary data.</text>
</comment>
<gene>
    <name evidence="8" type="ORF">ACH5RR_003319</name>
</gene>
<reference evidence="8 9" key="1">
    <citation type="submission" date="2024-11" db="EMBL/GenBank/DDBJ databases">
        <title>A near-complete genome assembly of Cinchona calisaya.</title>
        <authorList>
            <person name="Lian D.C."/>
            <person name="Zhao X.W."/>
            <person name="Wei L."/>
        </authorList>
    </citation>
    <scope>NUCLEOTIDE SEQUENCE [LARGE SCALE GENOMIC DNA]</scope>
    <source>
        <tissue evidence="8">Nenye</tissue>
    </source>
</reference>
<keyword evidence="6" id="KW-0723">Serine/threonine-protein kinase</keyword>
<keyword evidence="4 5" id="KW-0067">ATP-binding</keyword>
<dbReference type="Pfam" id="PF00069">
    <property type="entry name" value="Pkinase"/>
    <property type="match status" value="1"/>
</dbReference>
<feature type="binding site" evidence="5">
    <location>
        <position position="32"/>
    </location>
    <ligand>
        <name>ATP</name>
        <dbReference type="ChEBI" id="CHEBI:30616"/>
    </ligand>
</feature>
<dbReference type="InterPro" id="IPR000719">
    <property type="entry name" value="Prot_kinase_dom"/>
</dbReference>
<dbReference type="PANTHER" id="PTHR48011">
    <property type="entry name" value="CCR4-NOT TRANSCRIPTIONAL COMPLEX SUBUNIT CAF120-RELATED"/>
    <property type="match status" value="1"/>
</dbReference>
<name>A0ABD3AUV1_9GENT</name>
<proteinExistence type="inferred from homology"/>
<dbReference type="InterPro" id="IPR052751">
    <property type="entry name" value="Plant_MAPKKK"/>
</dbReference>
<dbReference type="InterPro" id="IPR017441">
    <property type="entry name" value="Protein_kinase_ATP_BS"/>
</dbReference>
<dbReference type="Gene3D" id="3.30.200.20">
    <property type="entry name" value="Phosphorylase Kinase, domain 1"/>
    <property type="match status" value="1"/>
</dbReference>
<dbReference type="GO" id="GO:0004674">
    <property type="term" value="F:protein serine/threonine kinase activity"/>
    <property type="evidence" value="ECO:0007669"/>
    <property type="project" value="UniProtKB-KW"/>
</dbReference>
<dbReference type="PROSITE" id="PS00108">
    <property type="entry name" value="PROTEIN_KINASE_ST"/>
    <property type="match status" value="1"/>
</dbReference>
<evidence type="ECO:0000256" key="3">
    <source>
        <dbReference type="ARBA" id="ARBA00022777"/>
    </source>
</evidence>
<dbReference type="GO" id="GO:0005524">
    <property type="term" value="F:ATP binding"/>
    <property type="evidence" value="ECO:0007669"/>
    <property type="project" value="UniProtKB-UniRule"/>
</dbReference>
<evidence type="ECO:0000256" key="5">
    <source>
        <dbReference type="PROSITE-ProRule" id="PRU10141"/>
    </source>
</evidence>
<keyword evidence="1" id="KW-0808">Transferase</keyword>
<keyword evidence="9" id="KW-1185">Reference proteome</keyword>
<protein>
    <recommendedName>
        <fullName evidence="7">Protein kinase domain-containing protein</fullName>
    </recommendedName>
</protein>
<dbReference type="SUPFAM" id="SSF56112">
    <property type="entry name" value="Protein kinase-like (PK-like)"/>
    <property type="match status" value="1"/>
</dbReference>
<dbReference type="Proteomes" id="UP001630127">
    <property type="component" value="Unassembled WGS sequence"/>
</dbReference>
<dbReference type="Gene3D" id="1.10.510.10">
    <property type="entry name" value="Transferase(Phosphotransferase) domain 1"/>
    <property type="match status" value="1"/>
</dbReference>
<evidence type="ECO:0000313" key="8">
    <source>
        <dbReference type="EMBL" id="KAL3534858.1"/>
    </source>
</evidence>